<dbReference type="PROSITE" id="PS50928">
    <property type="entry name" value="ABC_TM1"/>
    <property type="match status" value="1"/>
</dbReference>
<feature type="compositionally biased region" description="Polar residues" evidence="10">
    <location>
        <begin position="1"/>
        <end position="28"/>
    </location>
</feature>
<accession>A0ABS0ZAC2</accession>
<evidence type="ECO:0000313" key="13">
    <source>
        <dbReference type="Proteomes" id="UP000598488"/>
    </source>
</evidence>
<dbReference type="InterPro" id="IPR000515">
    <property type="entry name" value="MetI-like"/>
</dbReference>
<keyword evidence="13" id="KW-1185">Reference proteome</keyword>
<evidence type="ECO:0000256" key="2">
    <source>
        <dbReference type="ARBA" id="ARBA00010072"/>
    </source>
</evidence>
<dbReference type="PANTHER" id="PTHR30614:SF37">
    <property type="entry name" value="AMINO-ACID ABC TRANSPORTER PERMEASE PROTEIN YHDX-RELATED"/>
    <property type="match status" value="1"/>
</dbReference>
<evidence type="ECO:0000256" key="7">
    <source>
        <dbReference type="ARBA" id="ARBA00022989"/>
    </source>
</evidence>
<feature type="region of interest" description="Disordered" evidence="10">
    <location>
        <begin position="1"/>
        <end position="29"/>
    </location>
</feature>
<feature type="transmembrane region" description="Helical" evidence="9">
    <location>
        <begin position="100"/>
        <end position="125"/>
    </location>
</feature>
<dbReference type="NCBIfam" id="TIGR01726">
    <property type="entry name" value="HEQRo_perm_3TM"/>
    <property type="match status" value="1"/>
</dbReference>
<feature type="transmembrane region" description="Helical" evidence="9">
    <location>
        <begin position="69"/>
        <end position="88"/>
    </location>
</feature>
<dbReference type="EMBL" id="JAEMUH010000006">
    <property type="protein sequence ID" value="MBJ7550605.1"/>
    <property type="molecule type" value="Genomic_DNA"/>
</dbReference>
<feature type="transmembrane region" description="Helical" evidence="9">
    <location>
        <begin position="375"/>
        <end position="397"/>
    </location>
</feature>
<keyword evidence="7 9" id="KW-1133">Transmembrane helix</keyword>
<dbReference type="PANTHER" id="PTHR30614">
    <property type="entry name" value="MEMBRANE COMPONENT OF AMINO ACID ABC TRANSPORTER"/>
    <property type="match status" value="1"/>
</dbReference>
<dbReference type="InterPro" id="IPR043429">
    <property type="entry name" value="ArtM/GltK/GlnP/TcyL/YhdX-like"/>
</dbReference>
<evidence type="ECO:0000313" key="12">
    <source>
        <dbReference type="EMBL" id="MBJ7550605.1"/>
    </source>
</evidence>
<name>A0ABS0ZAC2_9GAMM</name>
<dbReference type="SUPFAM" id="SSF161098">
    <property type="entry name" value="MetI-like"/>
    <property type="match status" value="2"/>
</dbReference>
<evidence type="ECO:0000259" key="11">
    <source>
        <dbReference type="PROSITE" id="PS50928"/>
    </source>
</evidence>
<evidence type="ECO:0000256" key="5">
    <source>
        <dbReference type="ARBA" id="ARBA00022692"/>
    </source>
</evidence>
<keyword evidence="4" id="KW-1003">Cell membrane</keyword>
<evidence type="ECO:0000256" key="9">
    <source>
        <dbReference type="RuleBase" id="RU363032"/>
    </source>
</evidence>
<evidence type="ECO:0000256" key="1">
    <source>
        <dbReference type="ARBA" id="ARBA00004429"/>
    </source>
</evidence>
<comment type="subcellular location">
    <subcellularLocation>
        <location evidence="1">Cell inner membrane</location>
        <topology evidence="1">Multi-pass membrane protein</topology>
    </subcellularLocation>
    <subcellularLocation>
        <location evidence="9">Cell membrane</location>
        <topology evidence="9">Multi-pass membrane protein</topology>
    </subcellularLocation>
</comment>
<comment type="similarity">
    <text evidence="2">Belongs to the binding-protein-dependent transport system permease family. HisMQ subfamily.</text>
</comment>
<feature type="transmembrane region" description="Helical" evidence="9">
    <location>
        <begin position="187"/>
        <end position="214"/>
    </location>
</feature>
<comment type="caution">
    <text evidence="12">The sequence shown here is derived from an EMBL/GenBank/DDBJ whole genome shotgun (WGS) entry which is preliminary data.</text>
</comment>
<feature type="transmembrane region" description="Helical" evidence="9">
    <location>
        <begin position="39"/>
        <end position="57"/>
    </location>
</feature>
<feature type="domain" description="ABC transmembrane type-1" evidence="11">
    <location>
        <begin position="104"/>
        <end position="397"/>
    </location>
</feature>
<keyword evidence="5 9" id="KW-0812">Transmembrane</keyword>
<proteinExistence type="inferred from homology"/>
<reference evidence="12 13" key="1">
    <citation type="submission" date="2020-12" db="EMBL/GenBank/DDBJ databases">
        <title>Comparative genome analysis of fungal antagonists Marinomonas ostreistagni 398 and M. spartinae 468.</title>
        <authorList>
            <person name="Fields J.L."/>
            <person name="Mavrodi O.V."/>
            <person name="Biber P.D."/>
            <person name="Indest K.J."/>
            <person name="Mavrodi D.V."/>
        </authorList>
    </citation>
    <scope>NUCLEOTIDE SEQUENCE [LARGE SCALE GENOMIC DNA]</scope>
    <source>
        <strain evidence="12 13">USM7</strain>
    </source>
</reference>
<keyword evidence="8 9" id="KW-0472">Membrane</keyword>
<evidence type="ECO:0000256" key="10">
    <source>
        <dbReference type="SAM" id="MobiDB-lite"/>
    </source>
</evidence>
<dbReference type="Proteomes" id="UP000598488">
    <property type="component" value="Unassembled WGS sequence"/>
</dbReference>
<dbReference type="CDD" id="cd06261">
    <property type="entry name" value="TM_PBP2"/>
    <property type="match status" value="1"/>
</dbReference>
<keyword evidence="6" id="KW-0029">Amino-acid transport</keyword>
<protein>
    <submittedName>
        <fullName evidence="12">ABC transporter permease subunit</fullName>
    </submittedName>
</protein>
<gene>
    <name evidence="12" type="ORF">JHD44_07930</name>
</gene>
<sequence>MTQSSIAKRANTSMNSRTTTPKVSSNHGLLNKDSTRATVIQAVTLGLVLFTLWYVFANAAENLDRLGMSFGFDFLSVTAGFNISWSLIPYDPSMSYWRVFFVGVLNTLVLSFAVIIVGTLIGTIVGIMRLSHNPLVSQLARWYVEVVRNVPLLIQIIFWFTVIFSTLPAPRQSYHFFDWAFLNNRGLYLPTASMSISGWWAALLIAVAMVSLWLMRRWSANVKRETGKHPQAFYFALVVWGVAVVISYGVLSQWLSWSIPALKGFNFSGGAFLPASFGAAFVAMTVYRSAAIAETVRAGMQSIDKGQHEAAFTIGFSRFQTLRLVLIPQAVRAIIPPMTNSWLAATKDSSLAVAIGFPELVSVFMQTSINQTGRAIEIISMVMGFYIIISLLMSYLLNRYNERVQYKVR</sequence>
<feature type="transmembrane region" description="Helical" evidence="9">
    <location>
        <begin position="234"/>
        <end position="255"/>
    </location>
</feature>
<feature type="transmembrane region" description="Helical" evidence="9">
    <location>
        <begin position="146"/>
        <end position="167"/>
    </location>
</feature>
<evidence type="ECO:0000256" key="3">
    <source>
        <dbReference type="ARBA" id="ARBA00022448"/>
    </source>
</evidence>
<evidence type="ECO:0000256" key="4">
    <source>
        <dbReference type="ARBA" id="ARBA00022475"/>
    </source>
</evidence>
<dbReference type="Gene3D" id="1.10.3720.10">
    <property type="entry name" value="MetI-like"/>
    <property type="match status" value="2"/>
</dbReference>
<dbReference type="InterPro" id="IPR010065">
    <property type="entry name" value="AA_ABC_transptr_permease_3TM"/>
</dbReference>
<dbReference type="Pfam" id="PF00528">
    <property type="entry name" value="BPD_transp_1"/>
    <property type="match status" value="1"/>
</dbReference>
<keyword evidence="3 9" id="KW-0813">Transport</keyword>
<feature type="transmembrane region" description="Helical" evidence="9">
    <location>
        <begin position="267"/>
        <end position="287"/>
    </location>
</feature>
<evidence type="ECO:0000256" key="6">
    <source>
        <dbReference type="ARBA" id="ARBA00022970"/>
    </source>
</evidence>
<organism evidence="12 13">
    <name type="scientific">Marinomonas ostreistagni</name>
    <dbReference type="NCBI Taxonomy" id="359209"/>
    <lineage>
        <taxon>Bacteria</taxon>
        <taxon>Pseudomonadati</taxon>
        <taxon>Pseudomonadota</taxon>
        <taxon>Gammaproteobacteria</taxon>
        <taxon>Oceanospirillales</taxon>
        <taxon>Oceanospirillaceae</taxon>
        <taxon>Marinomonas</taxon>
    </lineage>
</organism>
<evidence type="ECO:0000256" key="8">
    <source>
        <dbReference type="ARBA" id="ARBA00023136"/>
    </source>
</evidence>
<dbReference type="InterPro" id="IPR035906">
    <property type="entry name" value="MetI-like_sf"/>
</dbReference>